<dbReference type="InterPro" id="IPR036390">
    <property type="entry name" value="WH_DNA-bd_sf"/>
</dbReference>
<dbReference type="SMART" id="SM00347">
    <property type="entry name" value="HTH_MARR"/>
    <property type="match status" value="1"/>
</dbReference>
<name>A0A178MTX9_9PROT</name>
<dbReference type="SUPFAM" id="SSF46785">
    <property type="entry name" value="Winged helix' DNA-binding domain"/>
    <property type="match status" value="1"/>
</dbReference>
<gene>
    <name evidence="2" type="ORF">A6A04_14505</name>
</gene>
<feature type="domain" description="HTH marR-type" evidence="1">
    <location>
        <begin position="5"/>
        <end position="140"/>
    </location>
</feature>
<sequence>MSQPYFDIIRLIERLHRHFLDVLRTELRRLGIEDINAVQALLLYNIGENEVVIRDLKDRGYYQGSNVSYNIKALTECGYLTQERSPHDRRSVRLKLADKGLTLCNAIRKLQNDLAAALGGDEQTQAELVTTLDTMQRLERTWTDFVQYGRIRSL</sequence>
<evidence type="ECO:0000259" key="1">
    <source>
        <dbReference type="PROSITE" id="PS50995"/>
    </source>
</evidence>
<protein>
    <submittedName>
        <fullName evidence="2">MarR family transcriptional regulator</fullName>
    </submittedName>
</protein>
<dbReference type="PANTHER" id="PTHR33164:SF102">
    <property type="entry name" value="TRANSCRIPTIONAL REGULATORY PROTEIN"/>
    <property type="match status" value="1"/>
</dbReference>
<dbReference type="Pfam" id="PF13463">
    <property type="entry name" value="HTH_27"/>
    <property type="match status" value="1"/>
</dbReference>
<reference evidence="2 3" key="1">
    <citation type="submission" date="2016-04" db="EMBL/GenBank/DDBJ databases">
        <title>Draft genome sequence of freshwater magnetotactic bacteria Magnetospirillum marisnigri SP-1 and Magnetospirillum moscoviense BB-1.</title>
        <authorList>
            <person name="Koziaeva V."/>
            <person name="Dziuba M.V."/>
            <person name="Ivanov T.M."/>
            <person name="Kuznetsov B."/>
            <person name="Grouzdev D.S."/>
        </authorList>
    </citation>
    <scope>NUCLEOTIDE SEQUENCE [LARGE SCALE GENOMIC DNA]</scope>
    <source>
        <strain evidence="2 3">SP-1</strain>
    </source>
</reference>
<dbReference type="Gene3D" id="1.10.10.10">
    <property type="entry name" value="Winged helix-like DNA-binding domain superfamily/Winged helix DNA-binding domain"/>
    <property type="match status" value="1"/>
</dbReference>
<dbReference type="InterPro" id="IPR036388">
    <property type="entry name" value="WH-like_DNA-bd_sf"/>
</dbReference>
<dbReference type="AlphaFoldDB" id="A0A178MTX9"/>
<comment type="caution">
    <text evidence="2">The sequence shown here is derived from an EMBL/GenBank/DDBJ whole genome shotgun (WGS) entry which is preliminary data.</text>
</comment>
<dbReference type="OrthoDB" id="9793286at2"/>
<dbReference type="InterPro" id="IPR039422">
    <property type="entry name" value="MarR/SlyA-like"/>
</dbReference>
<dbReference type="EMBL" id="LWQT01000040">
    <property type="protein sequence ID" value="OAN53163.1"/>
    <property type="molecule type" value="Genomic_DNA"/>
</dbReference>
<evidence type="ECO:0000313" key="3">
    <source>
        <dbReference type="Proteomes" id="UP000078428"/>
    </source>
</evidence>
<dbReference type="GO" id="GO:0006950">
    <property type="term" value="P:response to stress"/>
    <property type="evidence" value="ECO:0007669"/>
    <property type="project" value="TreeGrafter"/>
</dbReference>
<dbReference type="InterPro" id="IPR000835">
    <property type="entry name" value="HTH_MarR-typ"/>
</dbReference>
<dbReference type="STRING" id="1285242.A6A04_14505"/>
<keyword evidence="3" id="KW-1185">Reference proteome</keyword>
<dbReference type="Proteomes" id="UP000078428">
    <property type="component" value="Unassembled WGS sequence"/>
</dbReference>
<dbReference type="GO" id="GO:0003700">
    <property type="term" value="F:DNA-binding transcription factor activity"/>
    <property type="evidence" value="ECO:0007669"/>
    <property type="project" value="InterPro"/>
</dbReference>
<dbReference type="PANTHER" id="PTHR33164">
    <property type="entry name" value="TRANSCRIPTIONAL REGULATOR, MARR FAMILY"/>
    <property type="match status" value="1"/>
</dbReference>
<accession>A0A178MTX9</accession>
<dbReference type="PROSITE" id="PS50995">
    <property type="entry name" value="HTH_MARR_2"/>
    <property type="match status" value="1"/>
</dbReference>
<organism evidence="2 3">
    <name type="scientific">Paramagnetospirillum marisnigri</name>
    <dbReference type="NCBI Taxonomy" id="1285242"/>
    <lineage>
        <taxon>Bacteria</taxon>
        <taxon>Pseudomonadati</taxon>
        <taxon>Pseudomonadota</taxon>
        <taxon>Alphaproteobacteria</taxon>
        <taxon>Rhodospirillales</taxon>
        <taxon>Magnetospirillaceae</taxon>
        <taxon>Paramagnetospirillum</taxon>
    </lineage>
</organism>
<evidence type="ECO:0000313" key="2">
    <source>
        <dbReference type="EMBL" id="OAN53163.1"/>
    </source>
</evidence>
<proteinExistence type="predicted"/>